<organism evidence="3">
    <name type="scientific">marine sediment metagenome</name>
    <dbReference type="NCBI Taxonomy" id="412755"/>
    <lineage>
        <taxon>unclassified sequences</taxon>
        <taxon>metagenomes</taxon>
        <taxon>ecological metagenomes</taxon>
    </lineage>
</organism>
<sequence>EIARLVKKLTPVSALPDVGQSLKALEQISKTMLSNPKGILLEEFVEARSFIGAIVGNLSKKGGAKLNVSKKVFAVMSDDLDKIARSTATVGRKARSARQARLFQQGIARAKLQFAVQRLENKVAQFTQRNVKGVPPDGIVINFKGLGKWLDDVTNLKSAKFDKNLTEVLKEHLPVLKERIGKLAEVGAISSPAGPGGLVLRGQFAKMGRAIGGGIGGALLGFIGTGGSVIGAGAGAVLFSQAPEVVVALLTTKIGAAFLERAARLGKGQISRRAWLVASEIAFRSLGQTKEPIQTGTLPVSPGGPKRGGGRTGPKPKPKAEPKKAAVEPEGTSAGEVTIPKRSRKRLPADFEVGP</sequence>
<comment type="caution">
    <text evidence="3">The sequence shown here is derived from an EMBL/GenBank/DDBJ whole genome shotgun (WGS) entry which is preliminary data.</text>
</comment>
<feature type="non-terminal residue" evidence="3">
    <location>
        <position position="1"/>
    </location>
</feature>
<evidence type="ECO:0000313" key="3">
    <source>
        <dbReference type="EMBL" id="KKK64465.1"/>
    </source>
</evidence>
<feature type="region of interest" description="Disordered" evidence="1">
    <location>
        <begin position="292"/>
        <end position="355"/>
    </location>
</feature>
<accession>A0A0F8XTC7</accession>
<protein>
    <submittedName>
        <fullName evidence="3">Uncharacterized protein</fullName>
    </submittedName>
</protein>
<reference evidence="3" key="1">
    <citation type="journal article" date="2015" name="Nature">
        <title>Complex archaea that bridge the gap between prokaryotes and eukaryotes.</title>
        <authorList>
            <person name="Spang A."/>
            <person name="Saw J.H."/>
            <person name="Jorgensen S.L."/>
            <person name="Zaremba-Niedzwiedzka K."/>
            <person name="Martijn J."/>
            <person name="Lind A.E."/>
            <person name="van Eijk R."/>
            <person name="Schleper C."/>
            <person name="Guy L."/>
            <person name="Ettema T.J."/>
        </authorList>
    </citation>
    <scope>NUCLEOTIDE SEQUENCE</scope>
</reference>
<name>A0A0F8XTC7_9ZZZZ</name>
<dbReference type="AlphaFoldDB" id="A0A0F8XTC7"/>
<keyword evidence="2" id="KW-0472">Membrane</keyword>
<evidence type="ECO:0000256" key="1">
    <source>
        <dbReference type="SAM" id="MobiDB-lite"/>
    </source>
</evidence>
<keyword evidence="2" id="KW-0812">Transmembrane</keyword>
<dbReference type="EMBL" id="LAZR01061012">
    <property type="protein sequence ID" value="KKK64465.1"/>
    <property type="molecule type" value="Genomic_DNA"/>
</dbReference>
<feature type="transmembrane region" description="Helical" evidence="2">
    <location>
        <begin position="245"/>
        <end position="263"/>
    </location>
</feature>
<evidence type="ECO:0000256" key="2">
    <source>
        <dbReference type="SAM" id="Phobius"/>
    </source>
</evidence>
<gene>
    <name evidence="3" type="ORF">LCGC14_2983940</name>
</gene>
<feature type="compositionally biased region" description="Basic and acidic residues" evidence="1">
    <location>
        <begin position="318"/>
        <end position="327"/>
    </location>
</feature>
<proteinExistence type="predicted"/>
<feature type="transmembrane region" description="Helical" evidence="2">
    <location>
        <begin position="210"/>
        <end position="239"/>
    </location>
</feature>
<keyword evidence="2" id="KW-1133">Transmembrane helix</keyword>